<dbReference type="GO" id="GO:0015344">
    <property type="term" value="F:siderophore uptake transmembrane transporter activity"/>
    <property type="evidence" value="ECO:0007669"/>
    <property type="project" value="TreeGrafter"/>
</dbReference>
<proteinExistence type="inferred from homology"/>
<dbReference type="SUPFAM" id="SSF56935">
    <property type="entry name" value="Porins"/>
    <property type="match status" value="1"/>
</dbReference>
<name>A0A379LSJ2_ENTAG</name>
<dbReference type="GO" id="GO:0009279">
    <property type="term" value="C:cell outer membrane"/>
    <property type="evidence" value="ECO:0007669"/>
    <property type="project" value="UniProtKB-SubCell"/>
</dbReference>
<organism evidence="5 6">
    <name type="scientific">Enterobacter agglomerans</name>
    <name type="common">Erwinia herbicola</name>
    <name type="synonym">Pantoea agglomerans</name>
    <dbReference type="NCBI Taxonomy" id="549"/>
    <lineage>
        <taxon>Bacteria</taxon>
        <taxon>Pseudomonadati</taxon>
        <taxon>Pseudomonadota</taxon>
        <taxon>Gammaproteobacteria</taxon>
        <taxon>Enterobacterales</taxon>
        <taxon>Erwiniaceae</taxon>
        <taxon>Pantoea</taxon>
        <taxon>Pantoea agglomerans group</taxon>
    </lineage>
</organism>
<evidence type="ECO:0000256" key="1">
    <source>
        <dbReference type="PROSITE-ProRule" id="PRU01360"/>
    </source>
</evidence>
<keyword evidence="1" id="KW-0998">Cell outer membrane</keyword>
<keyword evidence="1" id="KW-1134">Transmembrane beta strand</keyword>
<evidence type="ECO:0000313" key="6">
    <source>
        <dbReference type="Proteomes" id="UP000254640"/>
    </source>
</evidence>
<keyword evidence="3" id="KW-0732">Signal</keyword>
<accession>A0A379LSJ2</accession>
<gene>
    <name evidence="5" type="primary">fepA_4</name>
    <name evidence="5" type="ORF">NCTC9381_05282</name>
</gene>
<dbReference type="AlphaFoldDB" id="A0A379LSJ2"/>
<sequence length="146" mass="15712">MSISALLRLLLAGLLSTSANGANQEETEKLADDETMLVTAEQELKQQPGVSVITSQDIEKNPPVNDLSDIIRKMPGVNLTGNSANGVRGNNRQIDIRGMGPENTLILNRWCADHPRAIRCVIAGAASAIPAVTQTGYHQKWLNGLK</sequence>
<keyword evidence="1" id="KW-0813">Transport</keyword>
<dbReference type="InterPro" id="IPR010916">
    <property type="entry name" value="TonB_box_CS"/>
</dbReference>
<feature type="chain" id="PRO_5016854546" evidence="3">
    <location>
        <begin position="22"/>
        <end position="146"/>
    </location>
</feature>
<evidence type="ECO:0000259" key="4">
    <source>
        <dbReference type="Pfam" id="PF07715"/>
    </source>
</evidence>
<dbReference type="PROSITE" id="PS52016">
    <property type="entry name" value="TONB_DEPENDENT_REC_3"/>
    <property type="match status" value="1"/>
</dbReference>
<dbReference type="EMBL" id="UGSO01000002">
    <property type="protein sequence ID" value="SUE06230.1"/>
    <property type="molecule type" value="Genomic_DNA"/>
</dbReference>
<comment type="similarity">
    <text evidence="1">Belongs to the TonB-dependent receptor family.</text>
</comment>
<evidence type="ECO:0000256" key="3">
    <source>
        <dbReference type="SAM" id="SignalP"/>
    </source>
</evidence>
<dbReference type="Pfam" id="PF07715">
    <property type="entry name" value="Plug"/>
    <property type="match status" value="1"/>
</dbReference>
<dbReference type="PANTHER" id="PTHR30069:SF8">
    <property type="entry name" value="TONB-DEPENDENT SIDEROPHORE RECEPTOR PROTEIN"/>
    <property type="match status" value="1"/>
</dbReference>
<dbReference type="InterPro" id="IPR039426">
    <property type="entry name" value="TonB-dep_rcpt-like"/>
</dbReference>
<keyword evidence="2" id="KW-0798">TonB box</keyword>
<protein>
    <submittedName>
        <fullName evidence="5">Enterobactin outer-membrane receptor</fullName>
    </submittedName>
</protein>
<dbReference type="InterPro" id="IPR037066">
    <property type="entry name" value="Plug_dom_sf"/>
</dbReference>
<dbReference type="Gene3D" id="2.170.130.10">
    <property type="entry name" value="TonB-dependent receptor, plug domain"/>
    <property type="match status" value="1"/>
</dbReference>
<evidence type="ECO:0000256" key="2">
    <source>
        <dbReference type="PROSITE-ProRule" id="PRU10143"/>
    </source>
</evidence>
<feature type="signal peptide" evidence="3">
    <location>
        <begin position="1"/>
        <end position="21"/>
    </location>
</feature>
<dbReference type="Proteomes" id="UP000254640">
    <property type="component" value="Unassembled WGS sequence"/>
</dbReference>
<dbReference type="GO" id="GO:0044718">
    <property type="term" value="P:siderophore transmembrane transport"/>
    <property type="evidence" value="ECO:0007669"/>
    <property type="project" value="TreeGrafter"/>
</dbReference>
<keyword evidence="5" id="KW-0675">Receptor</keyword>
<reference evidence="5 6" key="1">
    <citation type="submission" date="2018-06" db="EMBL/GenBank/DDBJ databases">
        <authorList>
            <consortium name="Pathogen Informatics"/>
            <person name="Doyle S."/>
        </authorList>
    </citation>
    <scope>NUCLEOTIDE SEQUENCE [LARGE SCALE GENOMIC DNA]</scope>
    <source>
        <strain evidence="5 6">NCTC9381</strain>
    </source>
</reference>
<feature type="domain" description="TonB-dependent receptor plug" evidence="4">
    <location>
        <begin position="49"/>
        <end position="107"/>
    </location>
</feature>
<feature type="short sequence motif" description="TonB box" evidence="2">
    <location>
        <begin position="35"/>
        <end position="41"/>
    </location>
</feature>
<keyword evidence="6" id="KW-1185">Reference proteome</keyword>
<dbReference type="PROSITE" id="PS00430">
    <property type="entry name" value="TONB_DEPENDENT_REC_1"/>
    <property type="match status" value="1"/>
</dbReference>
<dbReference type="PANTHER" id="PTHR30069">
    <property type="entry name" value="TONB-DEPENDENT OUTER MEMBRANE RECEPTOR"/>
    <property type="match status" value="1"/>
</dbReference>
<keyword evidence="1" id="KW-0472">Membrane</keyword>
<dbReference type="InterPro" id="IPR012910">
    <property type="entry name" value="Plug_dom"/>
</dbReference>
<keyword evidence="1" id="KW-0812">Transmembrane</keyword>
<evidence type="ECO:0000313" key="5">
    <source>
        <dbReference type="EMBL" id="SUE06230.1"/>
    </source>
</evidence>
<comment type="subcellular location">
    <subcellularLocation>
        <location evidence="1">Cell outer membrane</location>
        <topology evidence="1">Multi-pass membrane protein</topology>
    </subcellularLocation>
</comment>